<sequence length="343" mass="38674">MGTSPLLTFRWQGYLVQFLNLAGHAVKCPSVVASASHCVQVGDNFYWGGVETSCGRNPDVEGFAFEQWGPIYEHMYKGPGLDKKPWLGVLGNHDYGGYSFTAAWDESIRYTWGAGAIDSSGRWMTPAQYWQVLVHYRGFSVDYYFMDTNVYDTWQITQQMNHNICGELHNKPHANCTETGGPRSLSACNSWFTDLWDLQVTWIEQQLNKSTADWQVVVTHFPPEYDPKFWSSLSQRHGIDLIIAGHRHYQMVRAAEDDSNEITGTAVIISGGGGGITSERKPDLMGDDDAYGFVDLHLSKTMIKVTAITHGGSVRKVVEVIPRQPAPRRSKEKSQYEERSQYV</sequence>
<dbReference type="InterPro" id="IPR004843">
    <property type="entry name" value="Calcineurin-like_PHP"/>
</dbReference>
<dbReference type="EMBL" id="CAJNNW010027644">
    <property type="protein sequence ID" value="CAE8692485.1"/>
    <property type="molecule type" value="Genomic_DNA"/>
</dbReference>
<dbReference type="SUPFAM" id="SSF56300">
    <property type="entry name" value="Metallo-dependent phosphatases"/>
    <property type="match status" value="1"/>
</dbReference>
<gene>
    <name evidence="4" type="ORF">PGLA2088_LOCUS27892</name>
</gene>
<evidence type="ECO:0000259" key="3">
    <source>
        <dbReference type="Pfam" id="PF00149"/>
    </source>
</evidence>
<dbReference type="PANTHER" id="PTHR10161:SF14">
    <property type="entry name" value="TARTRATE-RESISTANT ACID PHOSPHATASE TYPE 5"/>
    <property type="match status" value="1"/>
</dbReference>
<dbReference type="AlphaFoldDB" id="A0A813JYE4"/>
<reference evidence="4" key="1">
    <citation type="submission" date="2021-02" db="EMBL/GenBank/DDBJ databases">
        <authorList>
            <person name="Dougan E. K."/>
            <person name="Rhodes N."/>
            <person name="Thang M."/>
            <person name="Chan C."/>
        </authorList>
    </citation>
    <scope>NUCLEOTIDE SEQUENCE</scope>
</reference>
<evidence type="ECO:0000256" key="2">
    <source>
        <dbReference type="ARBA" id="ARBA00022801"/>
    </source>
</evidence>
<dbReference type="Pfam" id="PF00149">
    <property type="entry name" value="Metallophos"/>
    <property type="match status" value="1"/>
</dbReference>
<accession>A0A813JYE4</accession>
<evidence type="ECO:0000313" key="4">
    <source>
        <dbReference type="EMBL" id="CAE8692485.1"/>
    </source>
</evidence>
<dbReference type="Gene3D" id="3.60.21.10">
    <property type="match status" value="1"/>
</dbReference>
<dbReference type="Proteomes" id="UP000626109">
    <property type="component" value="Unassembled WGS sequence"/>
</dbReference>
<keyword evidence="2" id="KW-0378">Hydrolase</keyword>
<name>A0A813JYE4_POLGL</name>
<dbReference type="GO" id="GO:0016787">
    <property type="term" value="F:hydrolase activity"/>
    <property type="evidence" value="ECO:0007669"/>
    <property type="project" value="UniProtKB-KW"/>
</dbReference>
<comment type="caution">
    <text evidence="4">The sequence shown here is derived from an EMBL/GenBank/DDBJ whole genome shotgun (WGS) entry which is preliminary data.</text>
</comment>
<protein>
    <recommendedName>
        <fullName evidence="3">Calcineurin-like phosphoesterase domain-containing protein</fullName>
    </recommendedName>
</protein>
<dbReference type="InterPro" id="IPR029052">
    <property type="entry name" value="Metallo-depent_PP-like"/>
</dbReference>
<evidence type="ECO:0000256" key="1">
    <source>
        <dbReference type="ARBA" id="ARBA00022729"/>
    </source>
</evidence>
<dbReference type="InterPro" id="IPR051558">
    <property type="entry name" value="Metallophosphoesterase_PAP"/>
</dbReference>
<evidence type="ECO:0000313" key="5">
    <source>
        <dbReference type="Proteomes" id="UP000626109"/>
    </source>
</evidence>
<proteinExistence type="predicted"/>
<keyword evidence="1" id="KW-0732">Signal</keyword>
<organism evidence="4 5">
    <name type="scientific">Polarella glacialis</name>
    <name type="common">Dinoflagellate</name>
    <dbReference type="NCBI Taxonomy" id="89957"/>
    <lineage>
        <taxon>Eukaryota</taxon>
        <taxon>Sar</taxon>
        <taxon>Alveolata</taxon>
        <taxon>Dinophyceae</taxon>
        <taxon>Suessiales</taxon>
        <taxon>Suessiaceae</taxon>
        <taxon>Polarella</taxon>
    </lineage>
</organism>
<dbReference type="PANTHER" id="PTHR10161">
    <property type="entry name" value="TARTRATE-RESISTANT ACID PHOSPHATASE TYPE 5"/>
    <property type="match status" value="1"/>
</dbReference>
<feature type="domain" description="Calcineurin-like phosphoesterase" evidence="3">
    <location>
        <begin position="41"/>
        <end position="249"/>
    </location>
</feature>